<dbReference type="Pfam" id="PF13843">
    <property type="entry name" value="DDE_Tnp_1_7"/>
    <property type="match status" value="1"/>
</dbReference>
<accession>A0A8K0GN30</accession>
<sequence length="499" mass="57913">MSNFNDYWERKRPLTVHELLAELENIEDDNHYKYDVYITPPTDAGNDTDEDSGEEDCQDPDCLNRNQLDAEAELYINDKPVTEESNVEDNTPTTSSIPSNPHKKRRMYWEENDDVQNRLIFTSMRRKMFEDIFRNLHAADNSVLDPTDGMAKVRPLIVALNRLFMDYAPIEQSISINESMIPYFGRHGCKQFIRGKPIRFGFKSWVMATRLGYCLQFNLYQGRRGNNKQDCRLGESVVYNFADVLQTHFENLKFSLFFDNFFTSVKLLTTLGERRIGGTGTVRVNRTGNCNLPNDQYYKKTERGSYNHKIDEANNILAVRWKDNSIVTLLSNQYGVKLLQSAARYSAKEKKKVYIPQPNVVSMYNKYMGGVDQFDNIATYRISMRGKKWYMPIIMWMFDTAMNNAWQLARNVGKSLDNLAFRREFAQALLKKYGKLLLRNGPTSSYSYPLAARRNTKHIILTNQLRRRCAVCKNKTVKACSTSQVPLHDKCFSAFHPNN</sequence>
<gene>
    <name evidence="3" type="ORF">ILUMI_02550</name>
</gene>
<evidence type="ECO:0000259" key="2">
    <source>
        <dbReference type="Pfam" id="PF13843"/>
    </source>
</evidence>
<dbReference type="InterPro" id="IPR052638">
    <property type="entry name" value="PiggyBac_TE-derived"/>
</dbReference>
<organism evidence="3 4">
    <name type="scientific">Ignelater luminosus</name>
    <name type="common">Cucubano</name>
    <name type="synonym">Pyrophorus luminosus</name>
    <dbReference type="NCBI Taxonomy" id="2038154"/>
    <lineage>
        <taxon>Eukaryota</taxon>
        <taxon>Metazoa</taxon>
        <taxon>Ecdysozoa</taxon>
        <taxon>Arthropoda</taxon>
        <taxon>Hexapoda</taxon>
        <taxon>Insecta</taxon>
        <taxon>Pterygota</taxon>
        <taxon>Neoptera</taxon>
        <taxon>Endopterygota</taxon>
        <taxon>Coleoptera</taxon>
        <taxon>Polyphaga</taxon>
        <taxon>Elateriformia</taxon>
        <taxon>Elateroidea</taxon>
        <taxon>Elateridae</taxon>
        <taxon>Agrypninae</taxon>
        <taxon>Pyrophorini</taxon>
        <taxon>Ignelater</taxon>
    </lineage>
</organism>
<feature type="compositionally biased region" description="Acidic residues" evidence="1">
    <location>
        <begin position="46"/>
        <end position="59"/>
    </location>
</feature>
<keyword evidence="4" id="KW-1185">Reference proteome</keyword>
<evidence type="ECO:0000313" key="4">
    <source>
        <dbReference type="Proteomes" id="UP000801492"/>
    </source>
</evidence>
<dbReference type="OrthoDB" id="6142374at2759"/>
<feature type="region of interest" description="Disordered" evidence="1">
    <location>
        <begin position="78"/>
        <end position="102"/>
    </location>
</feature>
<evidence type="ECO:0000256" key="1">
    <source>
        <dbReference type="SAM" id="MobiDB-lite"/>
    </source>
</evidence>
<dbReference type="Proteomes" id="UP000801492">
    <property type="component" value="Unassembled WGS sequence"/>
</dbReference>
<protein>
    <recommendedName>
        <fullName evidence="2">PiggyBac transposable element-derived protein domain-containing protein</fullName>
    </recommendedName>
</protein>
<reference evidence="3" key="1">
    <citation type="submission" date="2019-08" db="EMBL/GenBank/DDBJ databases">
        <title>The genome of the North American firefly Photinus pyralis.</title>
        <authorList>
            <consortium name="Photinus pyralis genome working group"/>
            <person name="Fallon T.R."/>
            <person name="Sander Lower S.E."/>
            <person name="Weng J.-K."/>
        </authorList>
    </citation>
    <scope>NUCLEOTIDE SEQUENCE</scope>
    <source>
        <strain evidence="3">TRF0915ILg1</strain>
        <tissue evidence="3">Whole body</tissue>
    </source>
</reference>
<feature type="region of interest" description="Disordered" evidence="1">
    <location>
        <begin position="37"/>
        <end position="60"/>
    </location>
</feature>
<dbReference type="PANTHER" id="PTHR47055">
    <property type="entry name" value="DDE_TNP_1_7 DOMAIN-CONTAINING PROTEIN"/>
    <property type="match status" value="1"/>
</dbReference>
<dbReference type="PANTHER" id="PTHR47055:SF3">
    <property type="entry name" value="PHORBOL-ESTER_DAG-TYPE DOMAIN-CONTAINING PROTEIN"/>
    <property type="match status" value="1"/>
</dbReference>
<dbReference type="InterPro" id="IPR029526">
    <property type="entry name" value="PGBD"/>
</dbReference>
<evidence type="ECO:0000313" key="3">
    <source>
        <dbReference type="EMBL" id="KAF2903643.1"/>
    </source>
</evidence>
<proteinExistence type="predicted"/>
<dbReference type="GO" id="GO:0043565">
    <property type="term" value="F:sequence-specific DNA binding"/>
    <property type="evidence" value="ECO:0007669"/>
    <property type="project" value="TreeGrafter"/>
</dbReference>
<comment type="caution">
    <text evidence="3">The sequence shown here is derived from an EMBL/GenBank/DDBJ whole genome shotgun (WGS) entry which is preliminary data.</text>
</comment>
<dbReference type="AlphaFoldDB" id="A0A8K0GN30"/>
<feature type="compositionally biased region" description="Polar residues" evidence="1">
    <location>
        <begin position="88"/>
        <end position="99"/>
    </location>
</feature>
<dbReference type="EMBL" id="VTPC01000964">
    <property type="protein sequence ID" value="KAF2903643.1"/>
    <property type="molecule type" value="Genomic_DNA"/>
</dbReference>
<feature type="domain" description="PiggyBac transposable element-derived protein" evidence="2">
    <location>
        <begin position="102"/>
        <end position="406"/>
    </location>
</feature>
<name>A0A8K0GN30_IGNLU</name>